<name>A0A2N0NFI4_9GLOM</name>
<dbReference type="Proteomes" id="UP000232722">
    <property type="component" value="Unassembled WGS sequence"/>
</dbReference>
<dbReference type="AlphaFoldDB" id="A0A2N0NFI4"/>
<reference evidence="1 2" key="2">
    <citation type="submission" date="2017-09" db="EMBL/GenBank/DDBJ databases">
        <title>Extensive intraspecific genome diversity in a model arbuscular mycorrhizal fungus.</title>
        <authorList>
            <person name="Chen E.C."/>
            <person name="Morin E."/>
            <person name="Beaudet D."/>
            <person name="Noel J."/>
            <person name="Ndikumana S."/>
            <person name="Charron P."/>
            <person name="St-Onge C."/>
            <person name="Giorgi J."/>
            <person name="Grigoriev I.V."/>
            <person name="Roux C."/>
            <person name="Martin F.M."/>
            <person name="Corradi N."/>
        </authorList>
    </citation>
    <scope>NUCLEOTIDE SEQUENCE [LARGE SCALE GENOMIC DNA]</scope>
    <source>
        <strain evidence="1 2">A5</strain>
    </source>
</reference>
<feature type="non-terminal residue" evidence="1">
    <location>
        <position position="1"/>
    </location>
</feature>
<feature type="non-terminal residue" evidence="1">
    <location>
        <position position="308"/>
    </location>
</feature>
<evidence type="ECO:0000313" key="1">
    <source>
        <dbReference type="EMBL" id="PKB93320.1"/>
    </source>
</evidence>
<gene>
    <name evidence="1" type="ORF">RhiirA5_484615</name>
</gene>
<comment type="caution">
    <text evidence="1">The sequence shown here is derived from an EMBL/GenBank/DDBJ whole genome shotgun (WGS) entry which is preliminary data.</text>
</comment>
<sequence>GIEKNGYPIVLGNGKELGSWENPIVKLRQPFPQNPTYWRSDPVIISLSNVNEIKDIQYRYAIHISRLLYSLMGKKEEIAFEGNSKKDNRTLDIERNDQFDIWKNNYSFSEKYRINNNNISEFAFVDYIYNTIKENNLKEKVLGYQYLLTHYKELTVRVLNLKFIINRVDDKSREKRLFLCFLLGYFIPRQDAFYELPDQFPSASLLKALHGYKLEDLPSNAKGYMYIAITSLVQNNAFQMKFDWLIIFTIASEVDPNFNFIRHLSALKYSNEKYLANFIKGAKMIIRPNIHSIEFETYVKLAKWLIQL</sequence>
<dbReference type="VEuPathDB" id="FungiDB:RhiirA1_535153"/>
<protein>
    <submittedName>
        <fullName evidence="1">Uncharacterized protein</fullName>
    </submittedName>
</protein>
<proteinExistence type="predicted"/>
<dbReference type="EMBL" id="LLXJ01008367">
    <property type="protein sequence ID" value="PKB93320.1"/>
    <property type="molecule type" value="Genomic_DNA"/>
</dbReference>
<reference evidence="1 2" key="1">
    <citation type="submission" date="2016-04" db="EMBL/GenBank/DDBJ databases">
        <title>Genome analyses suggest a sexual origin of heterokaryosis in a supposedly ancient asexual fungus.</title>
        <authorList>
            <person name="Ropars J."/>
            <person name="Sedzielewska K."/>
            <person name="Noel J."/>
            <person name="Charron P."/>
            <person name="Farinelli L."/>
            <person name="Marton T."/>
            <person name="Kruger M."/>
            <person name="Pelin A."/>
            <person name="Brachmann A."/>
            <person name="Corradi N."/>
        </authorList>
    </citation>
    <scope>NUCLEOTIDE SEQUENCE [LARGE SCALE GENOMIC DNA]</scope>
    <source>
        <strain evidence="1 2">A5</strain>
    </source>
</reference>
<evidence type="ECO:0000313" key="2">
    <source>
        <dbReference type="Proteomes" id="UP000232722"/>
    </source>
</evidence>
<organism evidence="1 2">
    <name type="scientific">Rhizophagus irregularis</name>
    <dbReference type="NCBI Taxonomy" id="588596"/>
    <lineage>
        <taxon>Eukaryota</taxon>
        <taxon>Fungi</taxon>
        <taxon>Fungi incertae sedis</taxon>
        <taxon>Mucoromycota</taxon>
        <taxon>Glomeromycotina</taxon>
        <taxon>Glomeromycetes</taxon>
        <taxon>Glomerales</taxon>
        <taxon>Glomeraceae</taxon>
        <taxon>Rhizophagus</taxon>
    </lineage>
</organism>
<accession>A0A2N0NFI4</accession>